<protein>
    <submittedName>
        <fullName evidence="4">Zinc finger protein 106 isoform X1</fullName>
    </submittedName>
</protein>
<dbReference type="GO" id="GO:0005829">
    <property type="term" value="C:cytosol"/>
    <property type="evidence" value="ECO:0007669"/>
    <property type="project" value="TreeGrafter"/>
</dbReference>
<organism evidence="3 4">
    <name type="scientific">Austrofundulus limnaeus</name>
    <name type="common">Annual killifish</name>
    <dbReference type="NCBI Taxonomy" id="52670"/>
    <lineage>
        <taxon>Eukaryota</taxon>
        <taxon>Metazoa</taxon>
        <taxon>Chordata</taxon>
        <taxon>Craniata</taxon>
        <taxon>Vertebrata</taxon>
        <taxon>Euteleostomi</taxon>
        <taxon>Actinopterygii</taxon>
        <taxon>Neopterygii</taxon>
        <taxon>Teleostei</taxon>
        <taxon>Neoteleostei</taxon>
        <taxon>Acanthomorphata</taxon>
        <taxon>Ovalentaria</taxon>
        <taxon>Atherinomorphae</taxon>
        <taxon>Cyprinodontiformes</taxon>
        <taxon>Rivulidae</taxon>
        <taxon>Austrofundulus</taxon>
    </lineage>
</organism>
<dbReference type="CTD" id="100536805"/>
<evidence type="ECO:0000256" key="1">
    <source>
        <dbReference type="SAM" id="MobiDB-lite"/>
    </source>
</evidence>
<feature type="region of interest" description="Disordered" evidence="1">
    <location>
        <begin position="169"/>
        <end position="188"/>
    </location>
</feature>
<dbReference type="GO" id="GO:0008286">
    <property type="term" value="P:insulin receptor signaling pathway"/>
    <property type="evidence" value="ECO:0007669"/>
    <property type="project" value="TreeGrafter"/>
</dbReference>
<feature type="compositionally biased region" description="Basic residues" evidence="1">
    <location>
        <begin position="128"/>
        <end position="139"/>
    </location>
</feature>
<dbReference type="InterPro" id="IPR001680">
    <property type="entry name" value="WD40_rpt"/>
</dbReference>
<feature type="region of interest" description="Disordered" evidence="1">
    <location>
        <begin position="889"/>
        <end position="964"/>
    </location>
</feature>
<feature type="region of interest" description="Disordered" evidence="1">
    <location>
        <begin position="353"/>
        <end position="555"/>
    </location>
</feature>
<sequence length="1317" mass="144254">MAAVQSQEKVPKAAVKNKAPKNPKFKETFCIVCRRHYFTNEALEHMHCLQHHRMLRIVLGKDAVHNCQACKKKFFCLNEFASHLLMTPHIKNFENLRTKNVKPAPLSYSLSAKAITKILDRNRELKREQKKTKNKQTKKQKQEAAQRHSMQPNGTRTNTLVHQEATQGNFTQKQTRTSQQSQKAQSSVVVQNKENKISRVQQPHDYSGAPFHNAGWRPHYDSGPFGGHPPQYCQAQFAPPAHHPRFHSPFGNNQFSYRNAQNYRFNSPPPNALPAVSQYNYNTQYAGNAFTSDCLPDDGAILFDGNQSTNMESSQQEGSSRSAPPAPMSAPASAAPIREKDISAMLKQIRKELGVREPCRADREARKQSSEAGGGADGSGALQTAEQSADAAAPQAGTSAAPPGTAPGESKQTSQLFKSSAAEGRVKKEGEALVAKDASSSLKSPAFEPNLNPPRKVRIAHKAAQGEKFTPRKPVLDKLLNSSETRSQLNKKMAHSQRKRKNVKDKFKTGLVSLSTCNEPASPNAHPSLSEGFHWASVSDAPQAPPPPSDADTSWMLPRVQAPRSYQLVEKVCVKKEPNAEDETGRTRETDISTGKRKCRKTTGDGVSDGKKTKTTSNKDQSRMDQLLAVSLKEDELSRSLEDLDVSLIEARNALQAAYADVQRLLLLRQQFSAEINSLRAKRIEILQGLQEGYCEASHSASSSLIQQPPAAAPSSSTAHPLPVPLTVAAALKQEVSRFASAEQAFPRAANSPQVPLIQLASSFPANVLFQPSHPPTPTASFAQQITAESCPPVLSPVPESSTGGQQQQEAGLGPKRCTHTEASAKTSQPSEGISEAEPAGNLSKDRVEFEEPSANGRKHKAAEENDEGSESDSSVEMIDLSNQEVIDIDGSDSESPADTEPAVQPEAPQRSVSTELSCASTQTSQENEPESKFQPSVDSRKDAGTPPDSVEDEEPSLGSFSSHSGAVHGLQVHDGLLYTCSGDNTARVYNLMTRECEGIFYGHTNKINCLLVSSGRNTQARLYTGSSDETIRCYNITSKKCLQKISLPDRVLCLHTAWSILYAGLANGSVISYDLKSLKKLDVFECHGPRGVSCLGTAQEGARRLLLVGSYDNTISVRDAKNGLLLRSLEGHTKTVLCMKVVNDLVFSGSSDTSVHSHNIHTGELVRIYKGHSHAVTSIVILGKVMVTACLDKLIRVYELQSHDRLQVYGGHSDMVMCMAVHKSVIYTGCYDGTVQAVKLNLLKNYRCWWQGCSLIFGVPEHLFHHLTQDHSNPNLQTAKCRWRDCNSFFATQQAVRQDLPEHMQSHVENDSKQQP</sequence>
<dbReference type="Pfam" id="PF00400">
    <property type="entry name" value="WD40"/>
    <property type="match status" value="5"/>
</dbReference>
<feature type="region of interest" description="Disordered" evidence="1">
    <location>
        <begin position="576"/>
        <end position="621"/>
    </location>
</feature>
<feature type="compositionally biased region" description="Polar residues" evidence="1">
    <location>
        <begin position="512"/>
        <end position="527"/>
    </location>
</feature>
<dbReference type="SUPFAM" id="SSF50978">
    <property type="entry name" value="WD40 repeat-like"/>
    <property type="match status" value="1"/>
</dbReference>
<dbReference type="FunFam" id="2.130.10.10:FF:000114">
    <property type="entry name" value="zinc finger protein 106 isoform X1"/>
    <property type="match status" value="1"/>
</dbReference>
<dbReference type="InterPro" id="IPR036322">
    <property type="entry name" value="WD40_repeat_dom_sf"/>
</dbReference>
<dbReference type="Gene3D" id="2.130.10.10">
    <property type="entry name" value="YVTN repeat-like/Quinoprotein amine dehydrogenase"/>
    <property type="match status" value="2"/>
</dbReference>
<reference evidence="4" key="1">
    <citation type="submission" date="2025-08" db="UniProtKB">
        <authorList>
            <consortium name="RefSeq"/>
        </authorList>
    </citation>
    <scope>IDENTIFICATION</scope>
    <source>
        <strain evidence="4">Quisiro</strain>
        <tissue evidence="4">Liver</tissue>
    </source>
</reference>
<feature type="region of interest" description="Disordered" evidence="1">
    <location>
        <begin position="301"/>
        <end position="336"/>
    </location>
</feature>
<dbReference type="PANTHER" id="PTHR14435">
    <property type="entry name" value="ZINC FINGER PROTEIN 106"/>
    <property type="match status" value="1"/>
</dbReference>
<feature type="compositionally biased region" description="Low complexity" evidence="1">
    <location>
        <begin position="319"/>
        <end position="336"/>
    </location>
</feature>
<feature type="domain" description="C2H2-type" evidence="2">
    <location>
        <begin position="1249"/>
        <end position="1272"/>
    </location>
</feature>
<feature type="compositionally biased region" description="Basic and acidic residues" evidence="1">
    <location>
        <begin position="353"/>
        <end position="369"/>
    </location>
</feature>
<feature type="region of interest" description="Disordered" evidence="1">
    <location>
        <begin position="123"/>
        <end position="156"/>
    </location>
</feature>
<evidence type="ECO:0000313" key="3">
    <source>
        <dbReference type="Proteomes" id="UP000192220"/>
    </source>
</evidence>
<feature type="compositionally biased region" description="Low complexity" evidence="1">
    <location>
        <begin position="171"/>
        <end position="188"/>
    </location>
</feature>
<feature type="compositionally biased region" description="Polar residues" evidence="1">
    <location>
        <begin position="305"/>
        <end position="318"/>
    </location>
</feature>
<feature type="compositionally biased region" description="Basic and acidic residues" evidence="1">
    <location>
        <begin position="576"/>
        <end position="591"/>
    </location>
</feature>
<feature type="region of interest" description="Disordered" evidence="1">
    <location>
        <begin position="792"/>
        <end position="875"/>
    </location>
</feature>
<dbReference type="STRING" id="52670.A0A2I4BTX1"/>
<dbReference type="InterPro" id="IPR042622">
    <property type="entry name" value="Znf106"/>
</dbReference>
<feature type="compositionally biased region" description="Basic residues" evidence="1">
    <location>
        <begin position="492"/>
        <end position="503"/>
    </location>
</feature>
<dbReference type="OrthoDB" id="10002522at2759"/>
<feature type="compositionally biased region" description="Polar residues" evidence="1">
    <location>
        <begin position="799"/>
        <end position="810"/>
    </location>
</feature>
<accession>A0A2I4BTX1</accession>
<dbReference type="SMART" id="SM00355">
    <property type="entry name" value="ZnF_C2H2"/>
    <property type="match status" value="3"/>
</dbReference>
<dbReference type="GO" id="GO:0003723">
    <property type="term" value="F:RNA binding"/>
    <property type="evidence" value="ECO:0007669"/>
    <property type="project" value="InterPro"/>
</dbReference>
<dbReference type="InterPro" id="IPR015943">
    <property type="entry name" value="WD40/YVTN_repeat-like_dom_sf"/>
</dbReference>
<dbReference type="RefSeq" id="XP_013871164.1">
    <property type="nucleotide sequence ID" value="XM_014015710.1"/>
</dbReference>
<feature type="compositionally biased region" description="Polar residues" evidence="1">
    <location>
        <begin position="480"/>
        <end position="490"/>
    </location>
</feature>
<feature type="domain" description="C2H2-type" evidence="2">
    <location>
        <begin position="67"/>
        <end position="89"/>
    </location>
</feature>
<dbReference type="InterPro" id="IPR013087">
    <property type="entry name" value="Znf_C2H2_type"/>
</dbReference>
<keyword evidence="3" id="KW-1185">Reference proteome</keyword>
<proteinExistence type="predicted"/>
<feature type="compositionally biased region" description="Low complexity" evidence="1">
    <location>
        <begin position="379"/>
        <end position="410"/>
    </location>
</feature>
<feature type="compositionally biased region" description="Polar residues" evidence="1">
    <location>
        <begin position="821"/>
        <end position="832"/>
    </location>
</feature>
<dbReference type="Proteomes" id="UP000192220">
    <property type="component" value="Unplaced"/>
</dbReference>
<evidence type="ECO:0000313" key="4">
    <source>
        <dbReference type="RefSeq" id="XP_013871164.1"/>
    </source>
</evidence>
<feature type="compositionally biased region" description="Acidic residues" evidence="1">
    <location>
        <begin position="889"/>
        <end position="898"/>
    </location>
</feature>
<evidence type="ECO:0000259" key="2">
    <source>
        <dbReference type="PROSITE" id="PS00028"/>
    </source>
</evidence>
<feature type="compositionally biased region" description="Polar residues" evidence="1">
    <location>
        <begin position="911"/>
        <end position="927"/>
    </location>
</feature>
<dbReference type="KEGG" id="alim:106522632"/>
<name>A0A2I4BTX1_AUSLI</name>
<dbReference type="InParanoid" id="A0A2I4BTX1"/>
<dbReference type="PANTHER" id="PTHR14435:SF2">
    <property type="entry name" value="ZINC FINGER PROTEIN 106"/>
    <property type="match status" value="1"/>
</dbReference>
<dbReference type="Gene3D" id="3.30.160.60">
    <property type="entry name" value="Classic Zinc Finger"/>
    <property type="match status" value="1"/>
</dbReference>
<dbReference type="CDD" id="cd00200">
    <property type="entry name" value="WD40"/>
    <property type="match status" value="1"/>
</dbReference>
<dbReference type="GO" id="GO:0017124">
    <property type="term" value="F:SH3 domain binding"/>
    <property type="evidence" value="ECO:0007669"/>
    <property type="project" value="TreeGrafter"/>
</dbReference>
<dbReference type="SMART" id="SM00320">
    <property type="entry name" value="WD40"/>
    <property type="match status" value="7"/>
</dbReference>
<dbReference type="PROSITE" id="PS00028">
    <property type="entry name" value="ZINC_FINGER_C2H2_1"/>
    <property type="match status" value="2"/>
</dbReference>
<gene>
    <name evidence="4" type="primary">znf106b</name>
</gene>
<dbReference type="GO" id="GO:0016020">
    <property type="term" value="C:membrane"/>
    <property type="evidence" value="ECO:0007669"/>
    <property type="project" value="TreeGrafter"/>
</dbReference>